<dbReference type="Gene3D" id="2.60.40.1080">
    <property type="match status" value="1"/>
</dbReference>
<organism evidence="2 3">
    <name type="scientific">Paraglaciecola aquimarina</name>
    <dbReference type="NCBI Taxonomy" id="1235557"/>
    <lineage>
        <taxon>Bacteria</taxon>
        <taxon>Pseudomonadati</taxon>
        <taxon>Pseudomonadota</taxon>
        <taxon>Gammaproteobacteria</taxon>
        <taxon>Alteromonadales</taxon>
        <taxon>Alteromonadaceae</taxon>
        <taxon>Paraglaciecola</taxon>
    </lineage>
</organism>
<proteinExistence type="predicted"/>
<dbReference type="SUPFAM" id="SSF49373">
    <property type="entry name" value="Invasin/intimin cell-adhesion fragments"/>
    <property type="match status" value="1"/>
</dbReference>
<name>A0ABU3T244_9ALTE</name>
<comment type="caution">
    <text evidence="2">The sequence shown here is derived from an EMBL/GenBank/DDBJ whole genome shotgun (WGS) entry which is preliminary data.</text>
</comment>
<evidence type="ECO:0000313" key="3">
    <source>
        <dbReference type="Proteomes" id="UP001247805"/>
    </source>
</evidence>
<accession>A0ABU3T244</accession>
<gene>
    <name evidence="2" type="ORF">RS130_22625</name>
</gene>
<dbReference type="SMART" id="SM00635">
    <property type="entry name" value="BID_2"/>
    <property type="match status" value="1"/>
</dbReference>
<dbReference type="InterPro" id="IPR003343">
    <property type="entry name" value="Big_2"/>
</dbReference>
<dbReference type="RefSeq" id="WP_316028128.1">
    <property type="nucleotide sequence ID" value="NZ_JAWDIO010000002.1"/>
</dbReference>
<evidence type="ECO:0000259" key="1">
    <source>
        <dbReference type="SMART" id="SM00635"/>
    </source>
</evidence>
<dbReference type="InterPro" id="IPR008964">
    <property type="entry name" value="Invasin/intimin_cell_adhesion"/>
</dbReference>
<evidence type="ECO:0000313" key="2">
    <source>
        <dbReference type="EMBL" id="MDU0356308.1"/>
    </source>
</evidence>
<protein>
    <submittedName>
        <fullName evidence="2">Ig-like domain-containing protein</fullName>
    </submittedName>
</protein>
<feature type="domain" description="BIG2" evidence="1">
    <location>
        <begin position="76"/>
        <end position="151"/>
    </location>
</feature>
<reference evidence="2 3" key="1">
    <citation type="submission" date="2023-10" db="EMBL/GenBank/DDBJ databases">
        <title>Glaciecola aquimarina strain GGW-M5 nov., isolated from a coastal seawater.</title>
        <authorList>
            <person name="Bayburt H."/>
            <person name="Kim J.M."/>
            <person name="Choi B.J."/>
            <person name="Jeon C.O."/>
        </authorList>
    </citation>
    <scope>NUCLEOTIDE SEQUENCE [LARGE SCALE GENOMIC DNA]</scope>
    <source>
        <strain evidence="2 3">KCTC 32108</strain>
    </source>
</reference>
<keyword evidence="3" id="KW-1185">Reference proteome</keyword>
<sequence>MVDTDAFAQSLRKCDDTDNRGARDADDNIIGDGFPDFPSSVVYTISYVVDNGLKLAPGTESERRQLEVTITANHDPVSSVIASAVELPAGGEATVVASAVPAYACNANLNFSVADTDIATVDANGKLTGVGTGTTTVTVTSEDNPDASATADVTVTAAFSLAISNDDKDSLGASTGAKEIPTCVTAGIKVEPSMINAELNGAYTYDWMSSNDSDVTFSQSIASGFGAFGAFKAATTVGATSEISVDVATGDTGATAIADVAGKSVMVTTVKNEMCEPGESLHAAGFNTDFNLDGAGAGYGGGGSATANAESVTGTGSSLQITAGALMSADNEPYTWVAQQVWNKQRNWYSWNYGRGVESIGKTYKYSVWVKLAKVPDSPITVKQVITPWVYEGIPAGAAGFGGRRGGAGVLTATLESSTEWQYVEFVNEATDGFEWEIPATWNVVTDVFTLWEVYGLPQGETLLLDEAGVVQTK</sequence>
<dbReference type="EMBL" id="JAWDIO010000002">
    <property type="protein sequence ID" value="MDU0356308.1"/>
    <property type="molecule type" value="Genomic_DNA"/>
</dbReference>
<dbReference type="Proteomes" id="UP001247805">
    <property type="component" value="Unassembled WGS sequence"/>
</dbReference>
<dbReference type="Pfam" id="PF02368">
    <property type="entry name" value="Big_2"/>
    <property type="match status" value="1"/>
</dbReference>